<dbReference type="InParanoid" id="W0RLB7"/>
<reference evidence="7 8" key="1">
    <citation type="journal article" date="2014" name="Genome Announc.">
        <title>Genome Sequence and Methylome of Soil Bacterium Gemmatirosa kalamazoonensis KBS708T, a Member of the Rarely Cultivated Gemmatimonadetes Phylum.</title>
        <authorList>
            <person name="Debruyn J.M."/>
            <person name="Radosevich M."/>
            <person name="Wommack K.E."/>
            <person name="Polson S.W."/>
            <person name="Hauser L.J."/>
            <person name="Fawaz M.N."/>
            <person name="Korlach J."/>
            <person name="Tsai Y.C."/>
        </authorList>
    </citation>
    <scope>NUCLEOTIDE SEQUENCE [LARGE SCALE GENOMIC DNA]</scope>
    <source>
        <strain evidence="7 8">KBS708</strain>
    </source>
</reference>
<proteinExistence type="predicted"/>
<evidence type="ECO:0000256" key="5">
    <source>
        <dbReference type="SAM" id="Phobius"/>
    </source>
</evidence>
<dbReference type="KEGG" id="gba:J421_3588"/>
<feature type="transmembrane region" description="Helical" evidence="5">
    <location>
        <begin position="52"/>
        <end position="74"/>
    </location>
</feature>
<accession>W0RLB7</accession>
<protein>
    <recommendedName>
        <fullName evidence="6">TMEM205-like domain-containing protein</fullName>
    </recommendedName>
</protein>
<dbReference type="InterPro" id="IPR025423">
    <property type="entry name" value="TMEM205-like"/>
</dbReference>
<comment type="subcellular location">
    <subcellularLocation>
        <location evidence="1">Membrane</location>
    </subcellularLocation>
</comment>
<evidence type="ECO:0000256" key="4">
    <source>
        <dbReference type="ARBA" id="ARBA00023136"/>
    </source>
</evidence>
<keyword evidence="8" id="KW-1185">Reference proteome</keyword>
<gene>
    <name evidence="7" type="ORF">J421_3588</name>
</gene>
<dbReference type="GO" id="GO:0016020">
    <property type="term" value="C:membrane"/>
    <property type="evidence" value="ECO:0007669"/>
    <property type="project" value="UniProtKB-SubCell"/>
</dbReference>
<name>W0RLB7_9BACT</name>
<evidence type="ECO:0000259" key="6">
    <source>
        <dbReference type="Pfam" id="PF13664"/>
    </source>
</evidence>
<dbReference type="EMBL" id="CP007128">
    <property type="protein sequence ID" value="AHG91125.1"/>
    <property type="molecule type" value="Genomic_DNA"/>
</dbReference>
<evidence type="ECO:0000256" key="2">
    <source>
        <dbReference type="ARBA" id="ARBA00022692"/>
    </source>
</evidence>
<dbReference type="AlphaFoldDB" id="W0RLB7"/>
<sequence>MIAVPNIRLVSAASLLALWVGAAALVAAVVAPAAFAVLPTRALAGALVGRVLPTVFVAGIVVGLGAALLAWGGGPFARARIALPLVAAGACLVAQFVITPRIHRLRAEIGPSIEALAATDPRRVQFGRLHGISVAWMGAGMLAAGVALVLTVLAARKVSS</sequence>
<evidence type="ECO:0000256" key="1">
    <source>
        <dbReference type="ARBA" id="ARBA00004370"/>
    </source>
</evidence>
<keyword evidence="4 5" id="KW-0472">Membrane</keyword>
<dbReference type="Proteomes" id="UP000019151">
    <property type="component" value="Chromosome"/>
</dbReference>
<evidence type="ECO:0000313" key="7">
    <source>
        <dbReference type="EMBL" id="AHG91125.1"/>
    </source>
</evidence>
<organism evidence="7 8">
    <name type="scientific">Gemmatirosa kalamazoonensis</name>
    <dbReference type="NCBI Taxonomy" id="861299"/>
    <lineage>
        <taxon>Bacteria</taxon>
        <taxon>Pseudomonadati</taxon>
        <taxon>Gemmatimonadota</taxon>
        <taxon>Gemmatimonadia</taxon>
        <taxon>Gemmatimonadales</taxon>
        <taxon>Gemmatimonadaceae</taxon>
        <taxon>Gemmatirosa</taxon>
    </lineage>
</organism>
<keyword evidence="3 5" id="KW-1133">Transmembrane helix</keyword>
<evidence type="ECO:0000256" key="3">
    <source>
        <dbReference type="ARBA" id="ARBA00022989"/>
    </source>
</evidence>
<dbReference type="STRING" id="861299.J421_3588"/>
<feature type="transmembrane region" description="Helical" evidence="5">
    <location>
        <begin position="81"/>
        <end position="98"/>
    </location>
</feature>
<feature type="transmembrane region" description="Helical" evidence="5">
    <location>
        <begin position="134"/>
        <end position="155"/>
    </location>
</feature>
<dbReference type="HOGENOM" id="CLU_136732_1_0_0"/>
<keyword evidence="2 5" id="KW-0812">Transmembrane</keyword>
<evidence type="ECO:0000313" key="8">
    <source>
        <dbReference type="Proteomes" id="UP000019151"/>
    </source>
</evidence>
<dbReference type="Pfam" id="PF13664">
    <property type="entry name" value="DUF4149"/>
    <property type="match status" value="1"/>
</dbReference>
<feature type="domain" description="TMEM205-like" evidence="6">
    <location>
        <begin position="15"/>
        <end position="108"/>
    </location>
</feature>